<dbReference type="PANTHER" id="PTHR43806">
    <property type="entry name" value="PEPTIDASE S8"/>
    <property type="match status" value="1"/>
</dbReference>
<evidence type="ECO:0000256" key="4">
    <source>
        <dbReference type="ARBA" id="ARBA00022801"/>
    </source>
</evidence>
<dbReference type="Proteomes" id="UP000766486">
    <property type="component" value="Unassembled WGS sequence"/>
</dbReference>
<keyword evidence="12" id="KW-1185">Reference proteome</keyword>
<dbReference type="InterPro" id="IPR010259">
    <property type="entry name" value="S8pro/Inhibitor_I9"/>
</dbReference>
<dbReference type="EMBL" id="CABFNS010000798">
    <property type="protein sequence ID" value="VUC29264.1"/>
    <property type="molecule type" value="Genomic_DNA"/>
</dbReference>
<dbReference type="InterPro" id="IPR023828">
    <property type="entry name" value="Peptidase_S8_Ser-AS"/>
</dbReference>
<feature type="domain" description="Peptidase S8/S53" evidence="9">
    <location>
        <begin position="144"/>
        <end position="350"/>
    </location>
</feature>
<keyword evidence="3 8" id="KW-0732">Signal</keyword>
<dbReference type="PROSITE" id="PS00138">
    <property type="entry name" value="SUBTILASE_SER"/>
    <property type="match status" value="1"/>
</dbReference>
<dbReference type="Pfam" id="PF05922">
    <property type="entry name" value="Inhibitor_I9"/>
    <property type="match status" value="1"/>
</dbReference>
<dbReference type="InterPro" id="IPR022398">
    <property type="entry name" value="Peptidase_S8_His-AS"/>
</dbReference>
<dbReference type="PROSITE" id="PS51892">
    <property type="entry name" value="SUBTILASE"/>
    <property type="match status" value="1"/>
</dbReference>
<dbReference type="Gene3D" id="3.30.70.80">
    <property type="entry name" value="Peptidase S8 propeptide/proteinase inhibitor I9"/>
    <property type="match status" value="1"/>
</dbReference>
<name>A0ABY6UGT8_BIOOC</name>
<evidence type="ECO:0000256" key="7">
    <source>
        <dbReference type="RuleBase" id="RU003355"/>
    </source>
</evidence>
<accession>A0ABY6UGT8</accession>
<dbReference type="PRINTS" id="PR00723">
    <property type="entry name" value="SUBTILISIN"/>
</dbReference>
<gene>
    <name evidence="11" type="ORF">CLO192961_LOCUS252318</name>
</gene>
<dbReference type="CDD" id="cd04077">
    <property type="entry name" value="Peptidases_S8_PCSK9_ProteinaseK_like"/>
    <property type="match status" value="1"/>
</dbReference>
<dbReference type="Gene3D" id="3.40.50.200">
    <property type="entry name" value="Peptidase S8/S53 domain"/>
    <property type="match status" value="1"/>
</dbReference>
<evidence type="ECO:0000256" key="5">
    <source>
        <dbReference type="ARBA" id="ARBA00022825"/>
    </source>
</evidence>
<feature type="active site" description="Charge relay system" evidence="6">
    <location>
        <position position="178"/>
    </location>
</feature>
<dbReference type="InterPro" id="IPR000209">
    <property type="entry name" value="Peptidase_S8/S53_dom"/>
</dbReference>
<comment type="similarity">
    <text evidence="1 6 7">Belongs to the peptidase S8 family.</text>
</comment>
<evidence type="ECO:0000313" key="12">
    <source>
        <dbReference type="Proteomes" id="UP000766486"/>
    </source>
</evidence>
<dbReference type="InterPro" id="IPR050131">
    <property type="entry name" value="Peptidase_S8_subtilisin-like"/>
</dbReference>
<dbReference type="InterPro" id="IPR034193">
    <property type="entry name" value="PCSK9_ProteinaseK-like"/>
</dbReference>
<comment type="caution">
    <text evidence="11">The sequence shown here is derived from an EMBL/GenBank/DDBJ whole genome shotgun (WGS) entry which is preliminary data.</text>
</comment>
<feature type="signal peptide" evidence="8">
    <location>
        <begin position="1"/>
        <end position="15"/>
    </location>
</feature>
<organism evidence="11 12">
    <name type="scientific">Bionectria ochroleuca</name>
    <name type="common">Gliocladium roseum</name>
    <dbReference type="NCBI Taxonomy" id="29856"/>
    <lineage>
        <taxon>Eukaryota</taxon>
        <taxon>Fungi</taxon>
        <taxon>Dikarya</taxon>
        <taxon>Ascomycota</taxon>
        <taxon>Pezizomycotina</taxon>
        <taxon>Sordariomycetes</taxon>
        <taxon>Hypocreomycetidae</taxon>
        <taxon>Hypocreales</taxon>
        <taxon>Bionectriaceae</taxon>
        <taxon>Clonostachys</taxon>
    </lineage>
</organism>
<dbReference type="InterPro" id="IPR036852">
    <property type="entry name" value="Peptidase_S8/S53_dom_sf"/>
</dbReference>
<keyword evidence="4 6" id="KW-0378">Hydrolase</keyword>
<feature type="active site" description="Charge relay system" evidence="6">
    <location>
        <position position="147"/>
    </location>
</feature>
<evidence type="ECO:0000259" key="9">
    <source>
        <dbReference type="Pfam" id="PF00082"/>
    </source>
</evidence>
<sequence>MRASFLLALLPTALCSPTQPSKPAPLLQRRDQTDVLTNKYIVKFKDASVVARAESILSTLAVTPEHTFEHVFKGFSGELSQEILEALRNHPDVEYIEEDSVASLDAYVDQASPTWGLRRISHRVRGSIATYRYDDSAGEGTCAYVIDSGIDVTHPDFEGRATFAANFRDTEDIDGHGHGTHVAGTIGSKTYGVAKKTLLYAVKAVDNSGMGTTSNMIKSLDFVVADAPKRNCPKGVVANMSMRDSVSVALNAAAAALTTNDIFLAVSAGNSAVDASTQSPASEPTVCTIGASGITDQLSTYSNFGAVVDVFAPGDGIDSLAPGGKTASMSGTSMASPHAAGLAAYFAALEGWPGASALCDRLKSYAQNDIIKNVPAGTVNKLIYNGNPDA</sequence>
<dbReference type="InterPro" id="IPR015500">
    <property type="entry name" value="Peptidase_S8_subtilisin-rel"/>
</dbReference>
<dbReference type="PROSITE" id="PS00136">
    <property type="entry name" value="SUBTILASE_ASP"/>
    <property type="match status" value="1"/>
</dbReference>
<keyword evidence="2 6" id="KW-0645">Protease</keyword>
<evidence type="ECO:0000256" key="1">
    <source>
        <dbReference type="ARBA" id="ARBA00011073"/>
    </source>
</evidence>
<dbReference type="InterPro" id="IPR037045">
    <property type="entry name" value="S8pro/Inhibitor_I9_sf"/>
</dbReference>
<evidence type="ECO:0000259" key="10">
    <source>
        <dbReference type="Pfam" id="PF05922"/>
    </source>
</evidence>
<dbReference type="PANTHER" id="PTHR43806:SF58">
    <property type="entry name" value="ALKALINE PROTEASE 1-RELATED"/>
    <property type="match status" value="1"/>
</dbReference>
<protein>
    <recommendedName>
        <fullName evidence="13">Peptidase S8/S53 domain-containing protein</fullName>
    </recommendedName>
</protein>
<dbReference type="SUPFAM" id="SSF54897">
    <property type="entry name" value="Protease propeptides/inhibitors"/>
    <property type="match status" value="1"/>
</dbReference>
<feature type="domain" description="Inhibitor I9" evidence="10">
    <location>
        <begin position="39"/>
        <end position="104"/>
    </location>
</feature>
<reference evidence="11 12" key="1">
    <citation type="submission" date="2019-06" db="EMBL/GenBank/DDBJ databases">
        <authorList>
            <person name="Broberg M."/>
        </authorList>
    </citation>
    <scope>NUCLEOTIDE SEQUENCE [LARGE SCALE GENOMIC DNA]</scope>
</reference>
<evidence type="ECO:0008006" key="13">
    <source>
        <dbReference type="Google" id="ProtNLM"/>
    </source>
</evidence>
<dbReference type="SUPFAM" id="SSF52743">
    <property type="entry name" value="Subtilisin-like"/>
    <property type="match status" value="1"/>
</dbReference>
<keyword evidence="5 6" id="KW-0720">Serine protease</keyword>
<evidence type="ECO:0000256" key="3">
    <source>
        <dbReference type="ARBA" id="ARBA00022729"/>
    </source>
</evidence>
<dbReference type="PROSITE" id="PS00137">
    <property type="entry name" value="SUBTILASE_HIS"/>
    <property type="match status" value="1"/>
</dbReference>
<proteinExistence type="inferred from homology"/>
<feature type="active site" description="Charge relay system" evidence="6">
    <location>
        <position position="333"/>
    </location>
</feature>
<feature type="chain" id="PRO_5046093965" description="Peptidase S8/S53 domain-containing protein" evidence="8">
    <location>
        <begin position="16"/>
        <end position="390"/>
    </location>
</feature>
<evidence type="ECO:0000256" key="8">
    <source>
        <dbReference type="SAM" id="SignalP"/>
    </source>
</evidence>
<evidence type="ECO:0000256" key="2">
    <source>
        <dbReference type="ARBA" id="ARBA00022670"/>
    </source>
</evidence>
<dbReference type="InterPro" id="IPR023827">
    <property type="entry name" value="Peptidase_S8_Asp-AS"/>
</dbReference>
<dbReference type="Pfam" id="PF00082">
    <property type="entry name" value="Peptidase_S8"/>
    <property type="match status" value="1"/>
</dbReference>
<evidence type="ECO:0000313" key="11">
    <source>
        <dbReference type="EMBL" id="VUC29264.1"/>
    </source>
</evidence>
<evidence type="ECO:0000256" key="6">
    <source>
        <dbReference type="PROSITE-ProRule" id="PRU01240"/>
    </source>
</evidence>